<feature type="non-terminal residue" evidence="1">
    <location>
        <position position="151"/>
    </location>
</feature>
<dbReference type="EMBL" id="KN824303">
    <property type="protein sequence ID" value="KIM26815.1"/>
    <property type="molecule type" value="Genomic_DNA"/>
</dbReference>
<reference evidence="1 2" key="1">
    <citation type="submission" date="2014-04" db="EMBL/GenBank/DDBJ databases">
        <authorList>
            <consortium name="DOE Joint Genome Institute"/>
            <person name="Kuo A."/>
            <person name="Zuccaro A."/>
            <person name="Kohler A."/>
            <person name="Nagy L.G."/>
            <person name="Floudas D."/>
            <person name="Copeland A."/>
            <person name="Barry K.W."/>
            <person name="Cichocki N."/>
            <person name="Veneault-Fourrey C."/>
            <person name="LaButti K."/>
            <person name="Lindquist E.A."/>
            <person name="Lipzen A."/>
            <person name="Lundell T."/>
            <person name="Morin E."/>
            <person name="Murat C."/>
            <person name="Sun H."/>
            <person name="Tunlid A."/>
            <person name="Henrissat B."/>
            <person name="Grigoriev I.V."/>
            <person name="Hibbett D.S."/>
            <person name="Martin F."/>
            <person name="Nordberg H.P."/>
            <person name="Cantor M.N."/>
            <person name="Hua S.X."/>
        </authorList>
    </citation>
    <scope>NUCLEOTIDE SEQUENCE [LARGE SCALE GENOMIC DNA]</scope>
    <source>
        <strain evidence="1 2">MAFF 305830</strain>
    </source>
</reference>
<dbReference type="AlphaFoldDB" id="A0A0C3AQG1"/>
<organism evidence="1 2">
    <name type="scientific">Serendipita vermifera MAFF 305830</name>
    <dbReference type="NCBI Taxonomy" id="933852"/>
    <lineage>
        <taxon>Eukaryota</taxon>
        <taxon>Fungi</taxon>
        <taxon>Dikarya</taxon>
        <taxon>Basidiomycota</taxon>
        <taxon>Agaricomycotina</taxon>
        <taxon>Agaricomycetes</taxon>
        <taxon>Sebacinales</taxon>
        <taxon>Serendipitaceae</taxon>
        <taxon>Serendipita</taxon>
    </lineage>
</organism>
<proteinExistence type="predicted"/>
<accession>A0A0C3AQG1</accession>
<evidence type="ECO:0000313" key="2">
    <source>
        <dbReference type="Proteomes" id="UP000054097"/>
    </source>
</evidence>
<name>A0A0C3AQG1_SERVB</name>
<protein>
    <submittedName>
        <fullName evidence="1">Uncharacterized protein</fullName>
    </submittedName>
</protein>
<evidence type="ECO:0000313" key="1">
    <source>
        <dbReference type="EMBL" id="KIM26815.1"/>
    </source>
</evidence>
<dbReference type="Proteomes" id="UP000054097">
    <property type="component" value="Unassembled WGS sequence"/>
</dbReference>
<dbReference type="HOGENOM" id="CLU_1735906_0_0_1"/>
<sequence>MSSSLGHLKHLKLWYDHPSSSYDLENMPKYLWRLLISMDDLESLIGDIPTLSIVLKKIWETTPLAPTSNGGASRPSCSSGILNIQRIAFRVVEGQTSCKLTSKYTRESVVELARFLGVINPEESWNYILHQLKEYQPRPVLTGEMTGELWL</sequence>
<keyword evidence="2" id="KW-1185">Reference proteome</keyword>
<gene>
    <name evidence="1" type="ORF">M408DRAFT_330408</name>
</gene>
<reference evidence="2" key="2">
    <citation type="submission" date="2015-01" db="EMBL/GenBank/DDBJ databases">
        <title>Evolutionary Origins and Diversification of the Mycorrhizal Mutualists.</title>
        <authorList>
            <consortium name="DOE Joint Genome Institute"/>
            <consortium name="Mycorrhizal Genomics Consortium"/>
            <person name="Kohler A."/>
            <person name="Kuo A."/>
            <person name="Nagy L.G."/>
            <person name="Floudas D."/>
            <person name="Copeland A."/>
            <person name="Barry K.W."/>
            <person name="Cichocki N."/>
            <person name="Veneault-Fourrey C."/>
            <person name="LaButti K."/>
            <person name="Lindquist E.A."/>
            <person name="Lipzen A."/>
            <person name="Lundell T."/>
            <person name="Morin E."/>
            <person name="Murat C."/>
            <person name="Riley R."/>
            <person name="Ohm R."/>
            <person name="Sun H."/>
            <person name="Tunlid A."/>
            <person name="Henrissat B."/>
            <person name="Grigoriev I.V."/>
            <person name="Hibbett D.S."/>
            <person name="Martin F."/>
        </authorList>
    </citation>
    <scope>NUCLEOTIDE SEQUENCE [LARGE SCALE GENOMIC DNA]</scope>
    <source>
        <strain evidence="2">MAFF 305830</strain>
    </source>
</reference>